<keyword evidence="2" id="KW-1185">Reference proteome</keyword>
<dbReference type="AlphaFoldDB" id="A0A916NQ01"/>
<sequence length="39" mass="4725">MLLNGEEVKFQELICKQYENNCNDINDDLDKCQFWRSEV</sequence>
<gene>
    <name evidence="1" type="ORF">CRYO30217_00523</name>
</gene>
<name>A0A916NQ01_9FLAO</name>
<evidence type="ECO:0000313" key="1">
    <source>
        <dbReference type="EMBL" id="CAG5077948.1"/>
    </source>
</evidence>
<proteinExistence type="predicted"/>
<reference evidence="1" key="1">
    <citation type="submission" date="2021-04" db="EMBL/GenBank/DDBJ databases">
        <authorList>
            <person name="Rodrigo-Torres L."/>
            <person name="Arahal R. D."/>
            <person name="Lucena T."/>
        </authorList>
    </citation>
    <scope>NUCLEOTIDE SEQUENCE</scope>
    <source>
        <strain evidence="1">AS29M-1</strain>
    </source>
</reference>
<dbReference type="KEGG" id="ptan:CRYO30217_00523"/>
<evidence type="ECO:0000313" key="2">
    <source>
        <dbReference type="Proteomes" id="UP000683507"/>
    </source>
</evidence>
<dbReference type="Proteomes" id="UP000683507">
    <property type="component" value="Chromosome"/>
</dbReference>
<dbReference type="EMBL" id="OU015584">
    <property type="protein sequence ID" value="CAG5077948.1"/>
    <property type="molecule type" value="Genomic_DNA"/>
</dbReference>
<organism evidence="1 2">
    <name type="scientific">Parvicella tangerina</name>
    <dbReference type="NCBI Taxonomy" id="2829795"/>
    <lineage>
        <taxon>Bacteria</taxon>
        <taxon>Pseudomonadati</taxon>
        <taxon>Bacteroidota</taxon>
        <taxon>Flavobacteriia</taxon>
        <taxon>Flavobacteriales</taxon>
        <taxon>Parvicellaceae</taxon>
        <taxon>Parvicella</taxon>
    </lineage>
</organism>
<accession>A0A916NQ01</accession>
<protein>
    <submittedName>
        <fullName evidence="1">Uncharacterized protein</fullName>
    </submittedName>
</protein>